<dbReference type="RefSeq" id="WP_406789736.1">
    <property type="nucleotide sequence ID" value="NZ_JBJIAA010000025.1"/>
</dbReference>
<evidence type="ECO:0008006" key="3">
    <source>
        <dbReference type="Google" id="ProtNLM"/>
    </source>
</evidence>
<comment type="caution">
    <text evidence="1">The sequence shown here is derived from an EMBL/GenBank/DDBJ whole genome shotgun (WGS) entry which is preliminary data.</text>
</comment>
<gene>
    <name evidence="1" type="ORF">ACJDT4_21950</name>
</gene>
<reference evidence="1 2" key="1">
    <citation type="submission" date="2024-11" db="EMBL/GenBank/DDBJ databases">
        <authorList>
            <person name="Heng Y.C."/>
            <person name="Lim A.C.H."/>
            <person name="Lee J.K.Y."/>
            <person name="Kittelmann S."/>
        </authorList>
    </citation>
    <scope>NUCLEOTIDE SEQUENCE [LARGE SCALE GENOMIC DNA]</scope>
    <source>
        <strain evidence="1 2">WILCCON 0114</strain>
    </source>
</reference>
<evidence type="ECO:0000313" key="1">
    <source>
        <dbReference type="EMBL" id="MFL0253073.1"/>
    </source>
</evidence>
<keyword evidence="2" id="KW-1185">Reference proteome</keyword>
<organism evidence="1 2">
    <name type="scientific">Clostridium neuense</name>
    <dbReference type="NCBI Taxonomy" id="1728934"/>
    <lineage>
        <taxon>Bacteria</taxon>
        <taxon>Bacillati</taxon>
        <taxon>Bacillota</taxon>
        <taxon>Clostridia</taxon>
        <taxon>Eubacteriales</taxon>
        <taxon>Clostridiaceae</taxon>
        <taxon>Clostridium</taxon>
    </lineage>
</organism>
<dbReference type="EMBL" id="JBJIAA010000025">
    <property type="protein sequence ID" value="MFL0253073.1"/>
    <property type="molecule type" value="Genomic_DNA"/>
</dbReference>
<name>A0ABW8TNM6_9CLOT</name>
<dbReference type="Proteomes" id="UP001623592">
    <property type="component" value="Unassembled WGS sequence"/>
</dbReference>
<proteinExistence type="predicted"/>
<evidence type="ECO:0000313" key="2">
    <source>
        <dbReference type="Proteomes" id="UP001623592"/>
    </source>
</evidence>
<accession>A0ABW8TNM6</accession>
<sequence>MNIINSQAYFSNKQLKKIIKLLGSGYRPDCIVIYETRRDVIKNIFRHREVLTSAVSILLGKTEGLFWQPKNRVSVFIFSENDDGDDKESKQLYSLHALLHELRHVYQEKHKINGDEEIDCDRFATNFLDVHSKEISKIMHWKDEWTVEEE</sequence>
<protein>
    <recommendedName>
        <fullName evidence="3">Phage metallopeptidase domain-containing protein</fullName>
    </recommendedName>
</protein>